<evidence type="ECO:0000256" key="2">
    <source>
        <dbReference type="SAM" id="SignalP"/>
    </source>
</evidence>
<name>A0A7H0K028_9CORY</name>
<dbReference type="KEGG" id="cluj:IAU68_02335"/>
<dbReference type="EMBL" id="JACMYE010000005">
    <property type="protein sequence ID" value="MBC3179084.1"/>
    <property type="molecule type" value="Genomic_DNA"/>
</dbReference>
<evidence type="ECO:0008006" key="7">
    <source>
        <dbReference type="Google" id="ProtNLM"/>
    </source>
</evidence>
<evidence type="ECO:0000313" key="3">
    <source>
        <dbReference type="EMBL" id="MBC3179084.1"/>
    </source>
</evidence>
<keyword evidence="1" id="KW-0812">Transmembrane</keyword>
<feature type="transmembrane region" description="Helical" evidence="1">
    <location>
        <begin position="58"/>
        <end position="80"/>
    </location>
</feature>
<organism evidence="4 5">
    <name type="scientific">Corynebacterium lujinxingii</name>
    <dbReference type="NCBI Taxonomy" id="2763010"/>
    <lineage>
        <taxon>Bacteria</taxon>
        <taxon>Bacillati</taxon>
        <taxon>Actinomycetota</taxon>
        <taxon>Actinomycetes</taxon>
        <taxon>Mycobacteriales</taxon>
        <taxon>Corynebacteriaceae</taxon>
        <taxon>Corynebacterium</taxon>
    </lineage>
</organism>
<keyword evidence="2" id="KW-0732">Signal</keyword>
<feature type="chain" id="PRO_5039080000" description="Secreted protein" evidence="2">
    <location>
        <begin position="29"/>
        <end position="97"/>
    </location>
</feature>
<sequence>MSRTLTRRATALALAPTLVIAAAAPAHAETAAADTTQNATGPGSTEFSQDQVDNALRFLAVILGAGAIVATLGAAGLYFAGPHLGIDLGIELPGLPR</sequence>
<gene>
    <name evidence="3" type="ORF">H7348_07140</name>
    <name evidence="4" type="ORF">IAU68_02335</name>
</gene>
<dbReference type="Proteomes" id="UP000642876">
    <property type="component" value="Unassembled WGS sequence"/>
</dbReference>
<accession>A0A7H0K028</accession>
<dbReference type="AlphaFoldDB" id="A0A7H0K028"/>
<evidence type="ECO:0000313" key="6">
    <source>
        <dbReference type="Proteomes" id="UP000642876"/>
    </source>
</evidence>
<protein>
    <recommendedName>
        <fullName evidence="7">Secreted protein</fullName>
    </recommendedName>
</protein>
<dbReference type="EMBL" id="CP061032">
    <property type="protein sequence ID" value="QNP90644.1"/>
    <property type="molecule type" value="Genomic_DNA"/>
</dbReference>
<evidence type="ECO:0000313" key="5">
    <source>
        <dbReference type="Proteomes" id="UP000516235"/>
    </source>
</evidence>
<evidence type="ECO:0000256" key="1">
    <source>
        <dbReference type="SAM" id="Phobius"/>
    </source>
</evidence>
<feature type="signal peptide" evidence="2">
    <location>
        <begin position="1"/>
        <end position="28"/>
    </location>
</feature>
<keyword evidence="6" id="KW-1185">Reference proteome</keyword>
<proteinExistence type="predicted"/>
<keyword evidence="1" id="KW-1133">Transmembrane helix</keyword>
<evidence type="ECO:0000313" key="4">
    <source>
        <dbReference type="EMBL" id="QNP90644.1"/>
    </source>
</evidence>
<dbReference type="Proteomes" id="UP000516235">
    <property type="component" value="Chromosome"/>
</dbReference>
<keyword evidence="1" id="KW-0472">Membrane</keyword>
<dbReference type="RefSeq" id="WP_171194234.1">
    <property type="nucleotide sequence ID" value="NZ_CP061032.1"/>
</dbReference>
<reference evidence="5 6" key="1">
    <citation type="submission" date="2020-08" db="EMBL/GenBank/DDBJ databases">
        <title>novel species in genus Corynebacterium.</title>
        <authorList>
            <person name="Zhang G."/>
        </authorList>
    </citation>
    <scope>NUCLEOTIDE SEQUENCE [LARGE SCALE GENOMIC DNA]</scope>
    <source>
        <strain evidence="5 6">zg-917</strain>
        <strain evidence="4">Zg-917</strain>
    </source>
</reference>